<feature type="transmembrane region" description="Helical" evidence="1">
    <location>
        <begin position="6"/>
        <end position="28"/>
    </location>
</feature>
<proteinExistence type="predicted"/>
<dbReference type="Pfam" id="PF12650">
    <property type="entry name" value="DUF3784"/>
    <property type="match status" value="1"/>
</dbReference>
<evidence type="ECO:0000313" key="3">
    <source>
        <dbReference type="Proteomes" id="UP000325182"/>
    </source>
</evidence>
<name>A0A5D4MAY9_9BACI</name>
<evidence type="ECO:0000256" key="1">
    <source>
        <dbReference type="SAM" id="Phobius"/>
    </source>
</evidence>
<organism evidence="2 3">
    <name type="scientific">Rossellomorea vietnamensis</name>
    <dbReference type="NCBI Taxonomy" id="218284"/>
    <lineage>
        <taxon>Bacteria</taxon>
        <taxon>Bacillati</taxon>
        <taxon>Bacillota</taxon>
        <taxon>Bacilli</taxon>
        <taxon>Bacillales</taxon>
        <taxon>Bacillaceae</taxon>
        <taxon>Rossellomorea</taxon>
    </lineage>
</organism>
<sequence>MIVTFIIIALFIVLGLFLLNGKGAFLIAGYNTMPKEEKEQYDEQALCRFMGKMMFALSFCMLFWPVSELLDAQWLFALGLGLFLAVVLYIVVYVNTGDRFRKR</sequence>
<evidence type="ECO:0000313" key="2">
    <source>
        <dbReference type="EMBL" id="TYR99119.1"/>
    </source>
</evidence>
<dbReference type="AlphaFoldDB" id="A0A5D4MAY9"/>
<keyword evidence="1" id="KW-0812">Transmembrane</keyword>
<accession>A0A5D4MAY9</accession>
<dbReference type="RefSeq" id="WP_113926832.1">
    <property type="nucleotide sequence ID" value="NZ_VTEG01000007.1"/>
</dbReference>
<gene>
    <name evidence="2" type="ORF">FZC84_12150</name>
</gene>
<dbReference type="EMBL" id="VTEG01000007">
    <property type="protein sequence ID" value="TYR99119.1"/>
    <property type="molecule type" value="Genomic_DNA"/>
</dbReference>
<keyword evidence="1" id="KW-1133">Transmembrane helix</keyword>
<dbReference type="Proteomes" id="UP000325182">
    <property type="component" value="Unassembled WGS sequence"/>
</dbReference>
<comment type="caution">
    <text evidence="2">The sequence shown here is derived from an EMBL/GenBank/DDBJ whole genome shotgun (WGS) entry which is preliminary data.</text>
</comment>
<protein>
    <submittedName>
        <fullName evidence="2">DUF3784 domain-containing protein</fullName>
    </submittedName>
</protein>
<feature type="transmembrane region" description="Helical" evidence="1">
    <location>
        <begin position="72"/>
        <end position="94"/>
    </location>
</feature>
<feature type="transmembrane region" description="Helical" evidence="1">
    <location>
        <begin position="49"/>
        <end position="66"/>
    </location>
</feature>
<keyword evidence="1" id="KW-0472">Membrane</keyword>
<dbReference type="InterPro" id="IPR017259">
    <property type="entry name" value="UCP037672"/>
</dbReference>
<reference evidence="2 3" key="1">
    <citation type="submission" date="2019-08" db="EMBL/GenBank/DDBJ databases">
        <title>Bacillus genomes from the desert of Cuatro Cienegas, Coahuila.</title>
        <authorList>
            <person name="Olmedo-Alvarez G."/>
        </authorList>
    </citation>
    <scope>NUCLEOTIDE SEQUENCE [LARGE SCALE GENOMIC DNA]</scope>
    <source>
        <strain evidence="2 3">CH128b_4D</strain>
    </source>
</reference>